<accession>A0A5S9NWL7</accession>
<evidence type="ECO:0000313" key="2">
    <source>
        <dbReference type="Proteomes" id="UP000433050"/>
    </source>
</evidence>
<keyword evidence="2" id="KW-1185">Reference proteome</keyword>
<name>A0A5S9NWL7_9HYPH</name>
<evidence type="ECO:0000313" key="1">
    <source>
        <dbReference type="EMBL" id="CAA0095055.1"/>
    </source>
</evidence>
<dbReference type="RefSeq" id="WP_159598622.1">
    <property type="nucleotide sequence ID" value="NZ_CACSAS010000001.1"/>
</dbReference>
<organism evidence="1 2">
    <name type="scientific">Starkeya nomas</name>
    <dbReference type="NCBI Taxonomy" id="2666134"/>
    <lineage>
        <taxon>Bacteria</taxon>
        <taxon>Pseudomonadati</taxon>
        <taxon>Pseudomonadota</taxon>
        <taxon>Alphaproteobacteria</taxon>
        <taxon>Hyphomicrobiales</taxon>
        <taxon>Xanthobacteraceae</taxon>
        <taxon>Starkeya</taxon>
    </lineage>
</organism>
<dbReference type="AlphaFoldDB" id="A0A5S9NWL7"/>
<reference evidence="1 2" key="1">
    <citation type="submission" date="2019-12" db="EMBL/GenBank/DDBJ databases">
        <authorList>
            <person name="Reyes-Prieto M."/>
        </authorList>
    </citation>
    <scope>NUCLEOTIDE SEQUENCE [LARGE SCALE GENOMIC DNA]</scope>
    <source>
        <strain evidence="1">HF14-78462</strain>
    </source>
</reference>
<proteinExistence type="predicted"/>
<sequence length="318" mass="35950">MLQITPETRRRLRIATAWDDFRERQKKASKTKPRKLNRIRFDELVSDIAGILKQGEPTRFAFEGACRNGVRSSLCLEGWRWPDADHTAVEVVAAALAQIGAVRPTWWQGQPEFADTDTSKGFCAFRRCGKPIPIDRGERNGKAVKYCCDSCASMAAAELRRKEHRRMSIADYLAFSAARSAETERLRSRNCEQCGSFFATRDERRNYCSRSCFADSRRKWQERECLHCGAVFKPKNTGGKGVSRYCSRECAGTMRIKSRPALQCLTCSTIFYPPYPSDKRSYCSPVCNPFATKAAKAAFLCEQTSQTLPLASEREGAK</sequence>
<protein>
    <submittedName>
        <fullName evidence="1">Uncharacterized protein</fullName>
    </submittedName>
</protein>
<gene>
    <name evidence="1" type="ORF">STARVERO_01821</name>
</gene>
<dbReference type="Proteomes" id="UP000433050">
    <property type="component" value="Unassembled WGS sequence"/>
</dbReference>
<dbReference type="EMBL" id="CACSAS010000001">
    <property type="protein sequence ID" value="CAA0095055.1"/>
    <property type="molecule type" value="Genomic_DNA"/>
</dbReference>